<dbReference type="Pfam" id="PF01494">
    <property type="entry name" value="FAD_binding_3"/>
    <property type="match status" value="1"/>
</dbReference>
<keyword evidence="8" id="KW-1185">Reference proteome</keyword>
<dbReference type="GO" id="GO:0071949">
    <property type="term" value="F:FAD binding"/>
    <property type="evidence" value="ECO:0007669"/>
    <property type="project" value="InterPro"/>
</dbReference>
<feature type="domain" description="FAD-binding" evidence="6">
    <location>
        <begin position="5"/>
        <end position="346"/>
    </location>
</feature>
<dbReference type="Proteomes" id="UP000647172">
    <property type="component" value="Unassembled WGS sequence"/>
</dbReference>
<dbReference type="AlphaFoldDB" id="A0A919JRW6"/>
<comment type="caution">
    <text evidence="7">The sequence shown here is derived from an EMBL/GenBank/DDBJ whole genome shotgun (WGS) entry which is preliminary data.</text>
</comment>
<comment type="subunit">
    <text evidence="5">Monomer.</text>
</comment>
<keyword evidence="5" id="KW-0547">Nucleotide-binding</keyword>
<feature type="binding site" evidence="5">
    <location>
        <position position="41"/>
    </location>
    <ligand>
        <name>NADPH</name>
        <dbReference type="ChEBI" id="CHEBI:57783"/>
    </ligand>
</feature>
<dbReference type="InterPro" id="IPR043683">
    <property type="entry name" value="TetX_monooxygenase"/>
</dbReference>
<comment type="subcellular location">
    <subcellularLocation>
        <location evidence="5">Cytoplasm</location>
    </subcellularLocation>
</comment>
<evidence type="ECO:0000313" key="7">
    <source>
        <dbReference type="EMBL" id="GIE54342.1"/>
    </source>
</evidence>
<comment type="domain">
    <text evidence="5">Consists of an N-terminal FAD-binding domain with a Rossman fold and a C-terminal substrate-binding domain.</text>
</comment>
<evidence type="ECO:0000256" key="5">
    <source>
        <dbReference type="HAMAP-Rule" id="MF_00845"/>
    </source>
</evidence>
<dbReference type="InterPro" id="IPR036188">
    <property type="entry name" value="FAD/NAD-bd_sf"/>
</dbReference>
<evidence type="ECO:0000259" key="6">
    <source>
        <dbReference type="Pfam" id="PF01494"/>
    </source>
</evidence>
<feature type="binding site" evidence="5">
    <location>
        <position position="48"/>
    </location>
    <ligand>
        <name>FAD</name>
        <dbReference type="ChEBI" id="CHEBI:57692"/>
    </ligand>
</feature>
<sequence length="374" mass="39402">MTTPTISIVGAGLGGLVLARVLHRHGIPATVYELDESPAARTQGGMLDIHAENGQVALEKAGLTAEFRSIIHPGGEATRVLDQHNRLHFAETDDGDGARPEVDRGQLRRMLLDSLPDGTIRWGSKVTGAEPHQLRLADGTTVATDVLVGADGAWSRIRPLVSGARPAYAGVSFVEIDLHDADARHPGPAAVVGAGMLFALSAGRGFLAHRETDGSLHVYAALTTPAEWLSTVDFADPDRARAALLEQFAGWAPELRALITEADGPLVPRAIHALPIEHRWARVPGVTLLGDAAHLMSPFAGEGANLAMLDGAELGEAIAAHPGAIEAALTAYEQALFPRSAQAAREAADNLTLCFDADAPRSLVDRFAAYATAR</sequence>
<evidence type="ECO:0000256" key="1">
    <source>
        <dbReference type="ARBA" id="ARBA00022630"/>
    </source>
</evidence>
<comment type="function">
    <text evidence="5">An FAD-requiring monooxygenase active on some tetracycline antibiotic derivatives, which leads to their inactivation. Hydroxylates carbon 11a of tetracycline and some analogs.</text>
</comment>
<dbReference type="GO" id="GO:0005737">
    <property type="term" value="C:cytoplasm"/>
    <property type="evidence" value="ECO:0007669"/>
    <property type="project" value="UniProtKB-SubCell"/>
</dbReference>
<comment type="catalytic activity">
    <reaction evidence="5">
        <text>a tetracycline + NADPH + O2 + H(+) = an 11a-hydroxytetracycline + NADP(+) + H2O</text>
        <dbReference type="Rhea" id="RHEA:61444"/>
        <dbReference type="ChEBI" id="CHEBI:15377"/>
        <dbReference type="ChEBI" id="CHEBI:15378"/>
        <dbReference type="ChEBI" id="CHEBI:15379"/>
        <dbReference type="ChEBI" id="CHEBI:57783"/>
        <dbReference type="ChEBI" id="CHEBI:58349"/>
        <dbReference type="ChEBI" id="CHEBI:144644"/>
        <dbReference type="ChEBI" id="CHEBI:144645"/>
    </reaction>
</comment>
<dbReference type="InterPro" id="IPR002938">
    <property type="entry name" value="FAD-bd"/>
</dbReference>
<dbReference type="EMBL" id="BOMQ01000099">
    <property type="protein sequence ID" value="GIE54342.1"/>
    <property type="molecule type" value="Genomic_DNA"/>
</dbReference>
<organism evidence="7 8">
    <name type="scientific">Actinoplanes nipponensis</name>
    <dbReference type="NCBI Taxonomy" id="135950"/>
    <lineage>
        <taxon>Bacteria</taxon>
        <taxon>Bacillati</taxon>
        <taxon>Actinomycetota</taxon>
        <taxon>Actinomycetes</taxon>
        <taxon>Micromonosporales</taxon>
        <taxon>Micromonosporaceae</taxon>
        <taxon>Actinoplanes</taxon>
    </lineage>
</organism>
<comment type="cofactor">
    <cofactor evidence="5">
        <name>FAD</name>
        <dbReference type="ChEBI" id="CHEBI:57692"/>
    </cofactor>
</comment>
<protein>
    <recommendedName>
        <fullName evidence="5">Flavin-dependent monooxygenase</fullName>
    </recommendedName>
    <alternativeName>
        <fullName evidence="5">TetX monooxygenase</fullName>
        <shortName evidence="5">TetX</shortName>
        <ecNumber evidence="5">1.14.13.-</ecNumber>
    </alternativeName>
</protein>
<reference evidence="7" key="1">
    <citation type="submission" date="2021-01" db="EMBL/GenBank/DDBJ databases">
        <title>Whole genome shotgun sequence of Actinoplanes nipponensis NBRC 14063.</title>
        <authorList>
            <person name="Komaki H."/>
            <person name="Tamura T."/>
        </authorList>
    </citation>
    <scope>NUCLEOTIDE SEQUENCE</scope>
    <source>
        <strain evidence="7">NBRC 14063</strain>
    </source>
</reference>
<gene>
    <name evidence="7" type="ORF">Ani05nite_78760</name>
</gene>
<keyword evidence="4 5" id="KW-0503">Monooxygenase</keyword>
<comment type="similarity">
    <text evidence="5">Belongs to the aromatic-ring hydroxylase family. TetX subfamily.</text>
</comment>
<evidence type="ECO:0000256" key="4">
    <source>
        <dbReference type="ARBA" id="ARBA00023033"/>
    </source>
</evidence>
<accession>A0A919JRW6</accession>
<keyword evidence="5" id="KW-0521">NADP</keyword>
<evidence type="ECO:0000256" key="2">
    <source>
        <dbReference type="ARBA" id="ARBA00022827"/>
    </source>
</evidence>
<dbReference type="PANTHER" id="PTHR46972:SF1">
    <property type="entry name" value="FAD DEPENDENT OXIDOREDUCTASE DOMAIN-CONTAINING PROTEIN"/>
    <property type="match status" value="1"/>
</dbReference>
<dbReference type="SUPFAM" id="SSF51905">
    <property type="entry name" value="FAD/NAD(P)-binding domain"/>
    <property type="match status" value="1"/>
</dbReference>
<keyword evidence="5" id="KW-0963">Cytoplasm</keyword>
<evidence type="ECO:0000256" key="3">
    <source>
        <dbReference type="ARBA" id="ARBA00023002"/>
    </source>
</evidence>
<dbReference type="RefSeq" id="WP_203777049.1">
    <property type="nucleotide sequence ID" value="NZ_BAAAYJ010000042.1"/>
</dbReference>
<dbReference type="HAMAP" id="MF_00845">
    <property type="entry name" value="TetX_monooxygenase"/>
    <property type="match status" value="1"/>
</dbReference>
<dbReference type="PRINTS" id="PR00420">
    <property type="entry name" value="RNGMNOXGNASE"/>
</dbReference>
<feature type="binding site" evidence="5">
    <location>
        <position position="291"/>
    </location>
    <ligand>
        <name>FAD</name>
        <dbReference type="ChEBI" id="CHEBI:57692"/>
    </ligand>
</feature>
<keyword evidence="2 5" id="KW-0274">FAD</keyword>
<feature type="binding site" evidence="5">
    <location>
        <position position="104"/>
    </location>
    <ligand>
        <name>FAD</name>
        <dbReference type="ChEBI" id="CHEBI:57692"/>
    </ligand>
</feature>
<dbReference type="PANTHER" id="PTHR46972">
    <property type="entry name" value="MONOOXYGENASE ASQM-RELATED"/>
    <property type="match status" value="1"/>
</dbReference>
<dbReference type="GO" id="GO:0004497">
    <property type="term" value="F:monooxygenase activity"/>
    <property type="evidence" value="ECO:0007669"/>
    <property type="project" value="UniProtKB-UniRule"/>
</dbReference>
<name>A0A919JRW6_9ACTN</name>
<proteinExistence type="inferred from homology"/>
<dbReference type="GO" id="GO:0046677">
    <property type="term" value="P:response to antibiotic"/>
    <property type="evidence" value="ECO:0007669"/>
    <property type="project" value="InterPro"/>
</dbReference>
<keyword evidence="3 5" id="KW-0560">Oxidoreductase</keyword>
<dbReference type="EC" id="1.14.13.-" evidence="5"/>
<keyword evidence="1 5" id="KW-0285">Flavoprotein</keyword>
<evidence type="ECO:0000313" key="8">
    <source>
        <dbReference type="Proteomes" id="UP000647172"/>
    </source>
</evidence>
<dbReference type="Gene3D" id="3.50.50.60">
    <property type="entry name" value="FAD/NAD(P)-binding domain"/>
    <property type="match status" value="1"/>
</dbReference>